<dbReference type="AlphaFoldDB" id="A0A0P9UPG4"/>
<keyword evidence="2" id="KW-1185">Reference proteome</keyword>
<proteinExistence type="predicted"/>
<gene>
    <name evidence="1" type="ORF">ALO64_03518</name>
</gene>
<accession>A0A0P9UPG4</accession>
<dbReference type="Proteomes" id="UP000050455">
    <property type="component" value="Unassembled WGS sequence"/>
</dbReference>
<evidence type="ECO:0000313" key="1">
    <source>
        <dbReference type="EMBL" id="KPX91044.1"/>
    </source>
</evidence>
<protein>
    <submittedName>
        <fullName evidence="1">Transposase IS66 family</fullName>
    </submittedName>
</protein>
<organism evidence="1 2">
    <name type="scientific">Pseudomonas meliae</name>
    <dbReference type="NCBI Taxonomy" id="86176"/>
    <lineage>
        <taxon>Bacteria</taxon>
        <taxon>Pseudomonadati</taxon>
        <taxon>Pseudomonadota</taxon>
        <taxon>Gammaproteobacteria</taxon>
        <taxon>Pseudomonadales</taxon>
        <taxon>Pseudomonadaceae</taxon>
        <taxon>Pseudomonas</taxon>
    </lineage>
</organism>
<dbReference type="PATRIC" id="fig|86176.4.peg.3949"/>
<reference evidence="1 2" key="1">
    <citation type="submission" date="2015-09" db="EMBL/GenBank/DDBJ databases">
        <title>Genome announcement of multiple Pseudomonas syringae strains.</title>
        <authorList>
            <person name="Thakur S."/>
            <person name="Wang P.W."/>
            <person name="Gong Y."/>
            <person name="Weir B.S."/>
            <person name="Guttman D.S."/>
        </authorList>
    </citation>
    <scope>NUCLEOTIDE SEQUENCE [LARGE SCALE GENOMIC DNA]</scope>
    <source>
        <strain evidence="1 2">ICMP6289</strain>
    </source>
</reference>
<sequence length="50" mass="5699">MTTQNALGKAISCLTSNWIELLRYTEYLPIDGNATERDQALRYRAQKLAP</sequence>
<name>A0A0P9UPG4_9PSED</name>
<comment type="caution">
    <text evidence="1">The sequence shown here is derived from an EMBL/GenBank/DDBJ whole genome shotgun (WGS) entry which is preliminary data.</text>
</comment>
<evidence type="ECO:0000313" key="2">
    <source>
        <dbReference type="Proteomes" id="UP000050455"/>
    </source>
</evidence>
<dbReference type="EMBL" id="LJQT01000169">
    <property type="protein sequence ID" value="KPX91044.1"/>
    <property type="molecule type" value="Genomic_DNA"/>
</dbReference>